<keyword evidence="1" id="KW-0812">Transmembrane</keyword>
<feature type="transmembrane region" description="Helical" evidence="1">
    <location>
        <begin position="41"/>
        <end position="60"/>
    </location>
</feature>
<evidence type="ECO:0000313" key="3">
    <source>
        <dbReference type="Proteomes" id="UP000299102"/>
    </source>
</evidence>
<keyword evidence="3" id="KW-1185">Reference proteome</keyword>
<dbReference type="AlphaFoldDB" id="A0A4C1YPE9"/>
<evidence type="ECO:0000256" key="1">
    <source>
        <dbReference type="SAM" id="Phobius"/>
    </source>
</evidence>
<protein>
    <submittedName>
        <fullName evidence="2">Uncharacterized protein</fullName>
    </submittedName>
</protein>
<keyword evidence="1" id="KW-1133">Transmembrane helix</keyword>
<reference evidence="2 3" key="1">
    <citation type="journal article" date="2019" name="Commun. Biol.">
        <title>The bagworm genome reveals a unique fibroin gene that provides high tensile strength.</title>
        <authorList>
            <person name="Kono N."/>
            <person name="Nakamura H."/>
            <person name="Ohtoshi R."/>
            <person name="Tomita M."/>
            <person name="Numata K."/>
            <person name="Arakawa K."/>
        </authorList>
    </citation>
    <scope>NUCLEOTIDE SEQUENCE [LARGE SCALE GENOMIC DNA]</scope>
</reference>
<dbReference type="OrthoDB" id="10020599at2759"/>
<comment type="caution">
    <text evidence="2">The sequence shown here is derived from an EMBL/GenBank/DDBJ whole genome shotgun (WGS) entry which is preliminary data.</text>
</comment>
<name>A0A4C1YPE9_EUMVA</name>
<sequence>MFKLKRRWWLNTSQNNLAQAPDNLSTVRRALAQAEERVRKFMATPMGGLFLSPAALYIIVSRLPRKTIVAMNRVFNGILLTGHFSDTWKREKVITIPKAGKDPSRWWYSWTWRRPLTGCGMMASSINSWTPHCHLH</sequence>
<accession>A0A4C1YPE9</accession>
<gene>
    <name evidence="2" type="ORF">EVAR_7033_1</name>
</gene>
<proteinExistence type="predicted"/>
<organism evidence="2 3">
    <name type="scientific">Eumeta variegata</name>
    <name type="common">Bagworm moth</name>
    <name type="synonym">Eumeta japonica</name>
    <dbReference type="NCBI Taxonomy" id="151549"/>
    <lineage>
        <taxon>Eukaryota</taxon>
        <taxon>Metazoa</taxon>
        <taxon>Ecdysozoa</taxon>
        <taxon>Arthropoda</taxon>
        <taxon>Hexapoda</taxon>
        <taxon>Insecta</taxon>
        <taxon>Pterygota</taxon>
        <taxon>Neoptera</taxon>
        <taxon>Endopterygota</taxon>
        <taxon>Lepidoptera</taxon>
        <taxon>Glossata</taxon>
        <taxon>Ditrysia</taxon>
        <taxon>Tineoidea</taxon>
        <taxon>Psychidae</taxon>
        <taxon>Oiketicinae</taxon>
        <taxon>Eumeta</taxon>
    </lineage>
</organism>
<dbReference type="Proteomes" id="UP000299102">
    <property type="component" value="Unassembled WGS sequence"/>
</dbReference>
<dbReference type="EMBL" id="BGZK01001308">
    <property type="protein sequence ID" value="GBP76883.1"/>
    <property type="molecule type" value="Genomic_DNA"/>
</dbReference>
<evidence type="ECO:0000313" key="2">
    <source>
        <dbReference type="EMBL" id="GBP76883.1"/>
    </source>
</evidence>
<keyword evidence="1" id="KW-0472">Membrane</keyword>